<proteinExistence type="inferred from homology"/>
<dbReference type="InterPro" id="IPR036390">
    <property type="entry name" value="WH_DNA-bd_sf"/>
</dbReference>
<dbReference type="RefSeq" id="WP_346823216.1">
    <property type="nucleotide sequence ID" value="NZ_JBDKWZ010000014.1"/>
</dbReference>
<dbReference type="AlphaFoldDB" id="A0AAW9SBW1"/>
<comment type="caution">
    <text evidence="3">The sequence shown here is derived from an EMBL/GenBank/DDBJ whole genome shotgun (WGS) entry which is preliminary data.</text>
</comment>
<protein>
    <submittedName>
        <fullName evidence="3">Replication initiation protein</fullName>
    </submittedName>
</protein>
<dbReference type="Pfam" id="PF01051">
    <property type="entry name" value="Rep3_N"/>
    <property type="match status" value="1"/>
</dbReference>
<dbReference type="EMBL" id="JBDKWZ010000014">
    <property type="protein sequence ID" value="MEN7550434.1"/>
    <property type="molecule type" value="Genomic_DNA"/>
</dbReference>
<sequence length="337" mass="39167">MKKNTATVVKANNVIEAKYRLSTREQKVLLLFISMLKPSHQRGHVYTTHVNEIMEVLNTSDTKWGDAYTSFKEIVTSLKSKPLHLENDEEVIICNWLGAVSLIKKSGEIKFAFEPQLEPFLFEVKKNFTMYPLHNIVRLKSSFSIRVYELLKQYALIGKRRFELQQLRGMLGIQDALYSRYFDFKKRVLLTAQKELAKKTDISFTFKEEKKGRRIAYLTFYINQNESKGAVEGEQVYELSLEEEPQNTGGQQLSLEYDKEQRLRERLLELQLDEWQVNRVVERVGVNGESGIWKLINEIKMDKRDGKVKGGIAGYTAKLLDKRYKLGFFKAAEEALS</sequence>
<gene>
    <name evidence="3" type="ORF">AAG747_21120</name>
</gene>
<organism evidence="3 4">
    <name type="scientific">Rapidithrix thailandica</name>
    <dbReference type="NCBI Taxonomy" id="413964"/>
    <lineage>
        <taxon>Bacteria</taxon>
        <taxon>Pseudomonadati</taxon>
        <taxon>Bacteroidota</taxon>
        <taxon>Cytophagia</taxon>
        <taxon>Cytophagales</taxon>
        <taxon>Flammeovirgaceae</taxon>
        <taxon>Rapidithrix</taxon>
    </lineage>
</organism>
<accession>A0AAW9SBW1</accession>
<dbReference type="GO" id="GO:0003887">
    <property type="term" value="F:DNA-directed DNA polymerase activity"/>
    <property type="evidence" value="ECO:0007669"/>
    <property type="project" value="InterPro"/>
</dbReference>
<dbReference type="Pfam" id="PF21205">
    <property type="entry name" value="Rep3_C"/>
    <property type="match status" value="1"/>
</dbReference>
<feature type="domain" description="Initiator Rep protein WH1" evidence="2">
    <location>
        <begin position="7"/>
        <end position="152"/>
    </location>
</feature>
<dbReference type="InterPro" id="IPR036388">
    <property type="entry name" value="WH-like_DNA-bd_sf"/>
</dbReference>
<dbReference type="GO" id="GO:0006270">
    <property type="term" value="P:DNA replication initiation"/>
    <property type="evidence" value="ECO:0007669"/>
    <property type="project" value="InterPro"/>
</dbReference>
<reference evidence="3 4" key="1">
    <citation type="submission" date="2024-04" db="EMBL/GenBank/DDBJ databases">
        <title>Novel genus in family Flammeovirgaceae.</title>
        <authorList>
            <person name="Nguyen T.H."/>
            <person name="Vuong T.Q."/>
            <person name="Le H."/>
            <person name="Kim S.-G."/>
        </authorList>
    </citation>
    <scope>NUCLEOTIDE SEQUENCE [LARGE SCALE GENOMIC DNA]</scope>
    <source>
        <strain evidence="3 4">JCM 23209</strain>
    </source>
</reference>
<dbReference type="Proteomes" id="UP001403385">
    <property type="component" value="Unassembled WGS sequence"/>
</dbReference>
<evidence type="ECO:0000259" key="2">
    <source>
        <dbReference type="Pfam" id="PF01051"/>
    </source>
</evidence>
<name>A0AAW9SBW1_9BACT</name>
<dbReference type="Gene3D" id="1.10.10.10">
    <property type="entry name" value="Winged helix-like DNA-binding domain superfamily/Winged helix DNA-binding domain"/>
    <property type="match status" value="2"/>
</dbReference>
<keyword evidence="4" id="KW-1185">Reference proteome</keyword>
<comment type="similarity">
    <text evidence="1">Belongs to the initiator RepB protein family.</text>
</comment>
<dbReference type="InterPro" id="IPR000525">
    <property type="entry name" value="Initiator_Rep_WH1"/>
</dbReference>
<evidence type="ECO:0000256" key="1">
    <source>
        <dbReference type="ARBA" id="ARBA00038283"/>
    </source>
</evidence>
<evidence type="ECO:0000313" key="4">
    <source>
        <dbReference type="Proteomes" id="UP001403385"/>
    </source>
</evidence>
<evidence type="ECO:0000313" key="3">
    <source>
        <dbReference type="EMBL" id="MEN7550434.1"/>
    </source>
</evidence>
<dbReference type="SUPFAM" id="SSF46785">
    <property type="entry name" value="Winged helix' DNA-binding domain"/>
    <property type="match status" value="2"/>
</dbReference>